<sequence length="209" mass="23534">MLSYVDIAIKLTIGFICLIIIINLSGKGQLAPLSAMDQVGNYVLGGIIGGVIYNPDITVLQFVIVLLIWGLLIFVTRFIKNHNAEAKRMIDGEPIQIMRNGELLTDNFKRINLTAHDFSTLLRMQNVHKISELSDAQFEPNGHLTLVKKGEKLLSLMIIEDGQVNQNNLENIGKDEQWLEQQLREKGVEDISKVFCAELSGDHLNIYLY</sequence>
<dbReference type="PANTHER" id="PTHR34582:SF6">
    <property type="entry name" value="UPF0702 TRANSMEMBRANE PROTEIN YCAP"/>
    <property type="match status" value="1"/>
</dbReference>
<gene>
    <name evidence="10" type="ORF">CHK_0350</name>
</gene>
<dbReference type="Pfam" id="PF20730">
    <property type="entry name" value="YetF_N"/>
    <property type="match status" value="1"/>
</dbReference>
<comment type="caution">
    <text evidence="10">The sequence shown here is derived from an EMBL/GenBank/DDBJ whole genome shotgun (WGS) entry which is preliminary data.</text>
</comment>
<evidence type="ECO:0000256" key="2">
    <source>
        <dbReference type="ARBA" id="ARBA00006448"/>
    </source>
</evidence>
<dbReference type="PATRIC" id="fig|270498.16.peg.2958"/>
<dbReference type="InterPro" id="IPR007353">
    <property type="entry name" value="DUF421"/>
</dbReference>
<dbReference type="EMBL" id="LAYJ01000033">
    <property type="protein sequence ID" value="KKI52242.1"/>
    <property type="molecule type" value="Genomic_DNA"/>
</dbReference>
<reference evidence="10 11" key="1">
    <citation type="submission" date="2015-04" db="EMBL/GenBank/DDBJ databases">
        <title>Draft genome sequence of bacteremic isolate Catabacter hongkongensis type strain HKU16T.</title>
        <authorList>
            <person name="Lau S.K."/>
            <person name="Teng J.L."/>
            <person name="Huang Y."/>
            <person name="Curreem S.O."/>
            <person name="Tsui S.K."/>
            <person name="Woo P.C."/>
        </authorList>
    </citation>
    <scope>NUCLEOTIDE SEQUENCE [LARGE SCALE GENOMIC DNA]</scope>
    <source>
        <strain evidence="10 11">HKU16</strain>
    </source>
</reference>
<evidence type="ECO:0000256" key="7">
    <source>
        <dbReference type="SAM" id="Phobius"/>
    </source>
</evidence>
<evidence type="ECO:0000256" key="4">
    <source>
        <dbReference type="ARBA" id="ARBA00022692"/>
    </source>
</evidence>
<evidence type="ECO:0000259" key="8">
    <source>
        <dbReference type="Pfam" id="PF04239"/>
    </source>
</evidence>
<dbReference type="RefSeq" id="WP_046442265.1">
    <property type="nucleotide sequence ID" value="NZ_JAXDTA010000177.1"/>
</dbReference>
<dbReference type="GO" id="GO:0005886">
    <property type="term" value="C:plasma membrane"/>
    <property type="evidence" value="ECO:0007669"/>
    <property type="project" value="UniProtKB-SubCell"/>
</dbReference>
<evidence type="ECO:0000256" key="5">
    <source>
        <dbReference type="ARBA" id="ARBA00022989"/>
    </source>
</evidence>
<evidence type="ECO:0000256" key="6">
    <source>
        <dbReference type="ARBA" id="ARBA00023136"/>
    </source>
</evidence>
<evidence type="ECO:0000313" key="11">
    <source>
        <dbReference type="Proteomes" id="UP000034076"/>
    </source>
</evidence>
<keyword evidence="5 7" id="KW-1133">Transmembrane helix</keyword>
<keyword evidence="3" id="KW-1003">Cell membrane</keyword>
<dbReference type="AlphaFoldDB" id="A0A0M2NPB0"/>
<dbReference type="Proteomes" id="UP000034076">
    <property type="component" value="Unassembled WGS sequence"/>
</dbReference>
<keyword evidence="6 7" id="KW-0472">Membrane</keyword>
<accession>A0A0M2NPB0</accession>
<evidence type="ECO:0000256" key="3">
    <source>
        <dbReference type="ARBA" id="ARBA00022475"/>
    </source>
</evidence>
<evidence type="ECO:0000259" key="9">
    <source>
        <dbReference type="Pfam" id="PF20730"/>
    </source>
</evidence>
<keyword evidence="11" id="KW-1185">Reference proteome</keyword>
<feature type="domain" description="YetF C-terminal" evidence="8">
    <location>
        <begin position="82"/>
        <end position="199"/>
    </location>
</feature>
<evidence type="ECO:0000256" key="1">
    <source>
        <dbReference type="ARBA" id="ARBA00004651"/>
    </source>
</evidence>
<dbReference type="InterPro" id="IPR023090">
    <property type="entry name" value="UPF0702_alpha/beta_dom_sf"/>
</dbReference>
<dbReference type="InterPro" id="IPR048454">
    <property type="entry name" value="YetF_N"/>
</dbReference>
<dbReference type="Gene3D" id="3.30.240.20">
    <property type="entry name" value="bsu07140 like domains"/>
    <property type="match status" value="2"/>
</dbReference>
<feature type="transmembrane region" description="Helical" evidence="7">
    <location>
        <begin position="7"/>
        <end position="26"/>
    </location>
</feature>
<feature type="transmembrane region" description="Helical" evidence="7">
    <location>
        <begin position="59"/>
        <end position="79"/>
    </location>
</feature>
<protein>
    <submittedName>
        <fullName evidence="10">Putative membrane protein yetF</fullName>
    </submittedName>
</protein>
<name>A0A0M2NPB0_9FIRM</name>
<organism evidence="10 11">
    <name type="scientific">Christensenella hongkongensis</name>
    <dbReference type="NCBI Taxonomy" id="270498"/>
    <lineage>
        <taxon>Bacteria</taxon>
        <taxon>Bacillati</taxon>
        <taxon>Bacillota</taxon>
        <taxon>Clostridia</taxon>
        <taxon>Christensenellales</taxon>
        <taxon>Christensenellaceae</taxon>
        <taxon>Christensenella</taxon>
    </lineage>
</organism>
<keyword evidence="4 7" id="KW-0812">Transmembrane</keyword>
<comment type="subcellular location">
    <subcellularLocation>
        <location evidence="1">Cell membrane</location>
        <topology evidence="1">Multi-pass membrane protein</topology>
    </subcellularLocation>
</comment>
<evidence type="ECO:0000313" key="10">
    <source>
        <dbReference type="EMBL" id="KKI52242.1"/>
    </source>
</evidence>
<dbReference type="PANTHER" id="PTHR34582">
    <property type="entry name" value="UPF0702 TRANSMEMBRANE PROTEIN YCAP"/>
    <property type="match status" value="1"/>
</dbReference>
<comment type="similarity">
    <text evidence="2">Belongs to the UPF0702 family.</text>
</comment>
<dbReference type="STRING" id="270498.CHK_0350"/>
<feature type="domain" description="YetF-like N-terminal transmembrane" evidence="9">
    <location>
        <begin position="4"/>
        <end position="79"/>
    </location>
</feature>
<dbReference type="Pfam" id="PF04239">
    <property type="entry name" value="DUF421"/>
    <property type="match status" value="1"/>
</dbReference>
<proteinExistence type="inferred from homology"/>